<proteinExistence type="predicted"/>
<evidence type="ECO:0000313" key="4">
    <source>
        <dbReference type="Proteomes" id="UP000002037"/>
    </source>
</evidence>
<dbReference type="OrthoDB" id="4083297at2759"/>
<evidence type="ECO:0000259" key="2">
    <source>
        <dbReference type="Pfam" id="PF25409"/>
    </source>
</evidence>
<evidence type="ECO:0000313" key="3">
    <source>
        <dbReference type="EMBL" id="EER31851.1"/>
    </source>
</evidence>
<dbReference type="GeneID" id="8296579"/>
<dbReference type="InterPro" id="IPR058189">
    <property type="entry name" value="PH-like_ascomyc"/>
</dbReference>
<organism evidence="3 4">
    <name type="scientific">Candida tropicalis (strain ATCC MYA-3404 / T1)</name>
    <name type="common">Yeast</name>
    <dbReference type="NCBI Taxonomy" id="294747"/>
    <lineage>
        <taxon>Eukaryota</taxon>
        <taxon>Fungi</taxon>
        <taxon>Dikarya</taxon>
        <taxon>Ascomycota</taxon>
        <taxon>Saccharomycotina</taxon>
        <taxon>Pichiomycetes</taxon>
        <taxon>Debaryomycetaceae</taxon>
        <taxon>Candida/Lodderomyces clade</taxon>
        <taxon>Candida</taxon>
    </lineage>
</organism>
<dbReference type="RefSeq" id="XP_002550336.1">
    <property type="nucleotide sequence ID" value="XM_002550290.1"/>
</dbReference>
<feature type="region of interest" description="Disordered" evidence="1">
    <location>
        <begin position="471"/>
        <end position="501"/>
    </location>
</feature>
<dbReference type="VEuPathDB" id="FungiDB:CTRG_04634"/>
<dbReference type="Proteomes" id="UP000002037">
    <property type="component" value="Unassembled WGS sequence"/>
</dbReference>
<dbReference type="eggNOG" id="ENOG502R2U5">
    <property type="taxonomic scope" value="Eukaryota"/>
</dbReference>
<feature type="region of interest" description="Disordered" evidence="1">
    <location>
        <begin position="349"/>
        <end position="373"/>
    </location>
</feature>
<feature type="compositionally biased region" description="Polar residues" evidence="1">
    <location>
        <begin position="627"/>
        <end position="636"/>
    </location>
</feature>
<protein>
    <recommendedName>
        <fullName evidence="2">PH-like domain-containing protein</fullName>
    </recommendedName>
</protein>
<feature type="compositionally biased region" description="Polar residues" evidence="1">
    <location>
        <begin position="354"/>
        <end position="364"/>
    </location>
</feature>
<evidence type="ECO:0000256" key="1">
    <source>
        <dbReference type="SAM" id="MobiDB-lite"/>
    </source>
</evidence>
<sequence length="1027" mass="114480">MMSVNECSPLLVQLQESTIDLNNNLVEILGVVKPKKSTTSSLASVTRGLYTKHNKLLNLLNKTLSNIETKSMGEIEAFKAFVNDFILWLDDGTVLLFEKYSQEWKLHEASDNTTECLLIGPIKNLSKFIKFMNSCSEHLRNPFVLDKLNIHSSKLKEIVDNHKTDVFSKKMNNIKFSNIRTFTSGTLVSNELVSSYFTVDQILERTGHAKLLLAGKTPIELILLDLIGTETSNALAILSIDTENDVEVSRSLLYPPFRVNELSLSHTTDSIELRAIDFLSPDSTNTKSITISCDDEHLVNAWVAKLSGICPLERNNSPVSDQFLLESHSSPAESLSGFGINVISDSEHKKSLSSDEANTAPSSPTKKKPFQELIDSPTLSPIKSTFVAPNSAELTNSDADELMDLKLDSSSSSSVISNEEANLESKFNRTLPLIKKTLSKSNELEETCKQEAEDDDDKYFQIINRKKLSDEYSTAAEEKHKSSTGEISFVESSPEGSEPSADIDTIDEEEVAIINAGVESHAPYQKSFASSVPDLNKPARQSNLYQLSTGSAVDINNFGKSYKPSFAMGVHNNDSSTSVSSSKSNKQRRKSIFSLFKKSSRSSLVETPGFETVPSSKPTPVPKRRNMSTSSTNLATTIIEESPQEIEKEALMSRSESTLPSSSSTIIFNQAKENSSSTSLINRNSPATPEIVEEDLVIPQELKNTINEESTLDFYISQSSPKSLKISKWKQQKWEAATGAENLFVKIAINYDMNKCWFIIFKEYFDEELQEEVDKAIMLLNIAPSVTDLRKSSAIDLQINTTNAINDEKILMMIRCSNGSLANEIHSNIENALGALTSTTSRSQSYGSLRASKLLASDNTLGSSVMDLTNPSQSSTFTSFSSFGVSTVSPKIKSQSIDADEVYNACIIHNPTSFHIGKIDSMQIRLQKQLENYSQINVPSSWKILSMYNLNIEEIIDDLTSRKYYHFTLVKEDDENDEFKWLVPDDNKFDYLERIGKAGLLVKHNDNEIYMIECRGKREFKSLYEIF</sequence>
<dbReference type="Pfam" id="PF25409">
    <property type="entry name" value="PH_33"/>
    <property type="match status" value="1"/>
</dbReference>
<name>C5MEZ1_CANTT</name>
<dbReference type="HOGENOM" id="CLU_011861_0_0_1"/>
<dbReference type="AlphaFoldDB" id="C5MEZ1"/>
<feature type="region of interest" description="Disordered" evidence="1">
    <location>
        <begin position="606"/>
        <end position="643"/>
    </location>
</feature>
<gene>
    <name evidence="3" type="ORF">CTRG_04634</name>
</gene>
<feature type="compositionally biased region" description="Polar residues" evidence="1">
    <location>
        <begin position="484"/>
        <end position="495"/>
    </location>
</feature>
<accession>C5MEZ1</accession>
<reference evidence="3 4" key="1">
    <citation type="journal article" date="2009" name="Nature">
        <title>Evolution of pathogenicity and sexual reproduction in eight Candida genomes.</title>
        <authorList>
            <person name="Butler G."/>
            <person name="Rasmussen M.D."/>
            <person name="Lin M.F."/>
            <person name="Santos M.A."/>
            <person name="Sakthikumar S."/>
            <person name="Munro C.A."/>
            <person name="Rheinbay E."/>
            <person name="Grabherr M."/>
            <person name="Forche A."/>
            <person name="Reedy J.L."/>
            <person name="Agrafioti I."/>
            <person name="Arnaud M.B."/>
            <person name="Bates S."/>
            <person name="Brown A.J."/>
            <person name="Brunke S."/>
            <person name="Costanzo M.C."/>
            <person name="Fitzpatrick D.A."/>
            <person name="de Groot P.W."/>
            <person name="Harris D."/>
            <person name="Hoyer L.L."/>
            <person name="Hube B."/>
            <person name="Klis F.M."/>
            <person name="Kodira C."/>
            <person name="Lennard N."/>
            <person name="Logue M.E."/>
            <person name="Martin R."/>
            <person name="Neiman A.M."/>
            <person name="Nikolaou E."/>
            <person name="Quail M.A."/>
            <person name="Quinn J."/>
            <person name="Santos M.C."/>
            <person name="Schmitzberger F.F."/>
            <person name="Sherlock G."/>
            <person name="Shah P."/>
            <person name="Silverstein K.A."/>
            <person name="Skrzypek M.S."/>
            <person name="Soll D."/>
            <person name="Staggs R."/>
            <person name="Stansfield I."/>
            <person name="Stumpf M.P."/>
            <person name="Sudbery P.E."/>
            <person name="Srikantha T."/>
            <person name="Zeng Q."/>
            <person name="Berman J."/>
            <person name="Berriman M."/>
            <person name="Heitman J."/>
            <person name="Gow N.A."/>
            <person name="Lorenz M.C."/>
            <person name="Birren B.W."/>
            <person name="Kellis M."/>
            <person name="Cuomo C.A."/>
        </authorList>
    </citation>
    <scope>NUCLEOTIDE SEQUENCE [LARGE SCALE GENOMIC DNA]</scope>
    <source>
        <strain evidence="4">ATCC MYA-3404 / T1</strain>
    </source>
</reference>
<dbReference type="EMBL" id="GG692400">
    <property type="protein sequence ID" value="EER31851.1"/>
    <property type="molecule type" value="Genomic_DNA"/>
</dbReference>
<keyword evidence="4" id="KW-1185">Reference proteome</keyword>
<feature type="domain" description="PH-like" evidence="2">
    <location>
        <begin position="170"/>
        <end position="311"/>
    </location>
</feature>
<dbReference type="KEGG" id="ctp:CTRG_04634"/>